<dbReference type="AlphaFoldDB" id="A0A8T4H557"/>
<sequence length="122" mass="12819">MKVLLGIGGSDDSIRALEAVVARAAAVGDDLTIAIVENPRSPRSREEIAERAREELEGAGIDAPIRQVEGNPGSELVDIAERGAFDEIALGGGQTSPMGKINVGSIAEFVLLNARTTVRLIR</sequence>
<dbReference type="InterPro" id="IPR014729">
    <property type="entry name" value="Rossmann-like_a/b/a_fold"/>
</dbReference>
<dbReference type="Pfam" id="PF00582">
    <property type="entry name" value="Usp"/>
    <property type="match status" value="1"/>
</dbReference>
<gene>
    <name evidence="2" type="ORF">J2753_002770</name>
</gene>
<dbReference type="EMBL" id="JAGGLC010000006">
    <property type="protein sequence ID" value="MBP1988258.1"/>
    <property type="molecule type" value="Genomic_DNA"/>
</dbReference>
<dbReference type="RefSeq" id="WP_209492591.1">
    <property type="nucleotide sequence ID" value="NZ_JAGGLC010000006.1"/>
</dbReference>
<keyword evidence="3" id="KW-1185">Reference proteome</keyword>
<evidence type="ECO:0000313" key="2">
    <source>
        <dbReference type="EMBL" id="MBP1988258.1"/>
    </source>
</evidence>
<organism evidence="2 3">
    <name type="scientific">Halolamina salifodinae</name>
    <dbReference type="NCBI Taxonomy" id="1202767"/>
    <lineage>
        <taxon>Archaea</taxon>
        <taxon>Methanobacteriati</taxon>
        <taxon>Methanobacteriota</taxon>
        <taxon>Stenosarchaea group</taxon>
        <taxon>Halobacteria</taxon>
        <taxon>Halobacteriales</taxon>
        <taxon>Haloferacaceae</taxon>
    </lineage>
</organism>
<protein>
    <submittedName>
        <fullName evidence="2">Nucleotide-binding universal stress UspA family protein</fullName>
    </submittedName>
</protein>
<accession>A0A8T4H557</accession>
<comment type="caution">
    <text evidence="2">The sequence shown here is derived from an EMBL/GenBank/DDBJ whole genome shotgun (WGS) entry which is preliminary data.</text>
</comment>
<dbReference type="InterPro" id="IPR006016">
    <property type="entry name" value="UspA"/>
</dbReference>
<dbReference type="SUPFAM" id="SSF52402">
    <property type="entry name" value="Adenine nucleotide alpha hydrolases-like"/>
    <property type="match status" value="1"/>
</dbReference>
<feature type="domain" description="UspA" evidence="1">
    <location>
        <begin position="2"/>
        <end position="121"/>
    </location>
</feature>
<name>A0A8T4H557_9EURY</name>
<dbReference type="OrthoDB" id="213488at2157"/>
<dbReference type="Proteomes" id="UP000823736">
    <property type="component" value="Unassembled WGS sequence"/>
</dbReference>
<proteinExistence type="predicted"/>
<reference evidence="2" key="1">
    <citation type="submission" date="2021-03" db="EMBL/GenBank/DDBJ databases">
        <title>Genomic Encyclopedia of Type Strains, Phase IV (KMG-IV): sequencing the most valuable type-strain genomes for metagenomic binning, comparative biology and taxonomic classification.</title>
        <authorList>
            <person name="Goeker M."/>
        </authorList>
    </citation>
    <scope>NUCLEOTIDE SEQUENCE</scope>
    <source>
        <strain evidence="2">DSM 26232</strain>
    </source>
</reference>
<evidence type="ECO:0000259" key="1">
    <source>
        <dbReference type="Pfam" id="PF00582"/>
    </source>
</evidence>
<evidence type="ECO:0000313" key="3">
    <source>
        <dbReference type="Proteomes" id="UP000823736"/>
    </source>
</evidence>
<dbReference type="CDD" id="cd00293">
    <property type="entry name" value="USP-like"/>
    <property type="match status" value="1"/>
</dbReference>
<dbReference type="Gene3D" id="3.40.50.620">
    <property type="entry name" value="HUPs"/>
    <property type="match status" value="1"/>
</dbReference>